<evidence type="ECO:0000259" key="7">
    <source>
        <dbReference type="PROSITE" id="PS00036"/>
    </source>
</evidence>
<reference evidence="8 9" key="1">
    <citation type="journal article" date="2015" name="Biotechnol. Biofuels">
        <title>Genetic basis of the highly efficient yeast Kluyveromyces marxianus: complete genome sequence and transcriptome analyses.</title>
        <authorList>
            <person name="Lertwattanasakul N."/>
            <person name="Kosaka T."/>
            <person name="Hosoyama A."/>
            <person name="Suzuki Y."/>
            <person name="Rodrussamee N."/>
            <person name="Matsutani M."/>
            <person name="Murata M."/>
            <person name="Fujimoto N."/>
            <person name="Suprayogi"/>
            <person name="Tsuchikane K."/>
            <person name="Limtong S."/>
            <person name="Fujita N."/>
            <person name="Yamada M."/>
        </authorList>
    </citation>
    <scope>NUCLEOTIDE SEQUENCE [LARGE SCALE GENOMIC DNA]</scope>
    <source>
        <strain evidence="9">DMKU3-1042 / BCC 29191 / NBRC 104275</strain>
    </source>
</reference>
<dbReference type="PROSITE" id="PS00036">
    <property type="entry name" value="BZIP_BASIC"/>
    <property type="match status" value="1"/>
</dbReference>
<protein>
    <submittedName>
        <fullName evidence="8">BZIP_1 super family conserved domain</fullName>
    </submittedName>
</protein>
<dbReference type="InterPro" id="IPR046347">
    <property type="entry name" value="bZIP_sf"/>
</dbReference>
<dbReference type="GO" id="GO:0090575">
    <property type="term" value="C:RNA polymerase II transcription regulator complex"/>
    <property type="evidence" value="ECO:0007669"/>
    <property type="project" value="TreeGrafter"/>
</dbReference>
<comment type="subcellular location">
    <subcellularLocation>
        <location evidence="1">Nucleus</location>
    </subcellularLocation>
</comment>
<feature type="region of interest" description="Disordered" evidence="6">
    <location>
        <begin position="234"/>
        <end position="264"/>
    </location>
</feature>
<feature type="region of interest" description="Disordered" evidence="6">
    <location>
        <begin position="53"/>
        <end position="116"/>
    </location>
</feature>
<feature type="compositionally biased region" description="Gly residues" evidence="6">
    <location>
        <begin position="87"/>
        <end position="102"/>
    </location>
</feature>
<dbReference type="AlphaFoldDB" id="W0TG24"/>
<keyword evidence="5" id="KW-0175">Coiled coil</keyword>
<dbReference type="Gene3D" id="1.20.5.170">
    <property type="match status" value="1"/>
</dbReference>
<dbReference type="Proteomes" id="UP000065495">
    <property type="component" value="Chromosome 5"/>
</dbReference>
<dbReference type="SUPFAM" id="SSF57959">
    <property type="entry name" value="Leucine zipper domain"/>
    <property type="match status" value="1"/>
</dbReference>
<evidence type="ECO:0000313" key="9">
    <source>
        <dbReference type="Proteomes" id="UP000065495"/>
    </source>
</evidence>
<dbReference type="GeneID" id="34717013"/>
<gene>
    <name evidence="8" type="ORF">KLMA_50410</name>
</gene>
<evidence type="ECO:0000256" key="3">
    <source>
        <dbReference type="ARBA" id="ARBA00023163"/>
    </source>
</evidence>
<dbReference type="RefSeq" id="XP_022676871.1">
    <property type="nucleotide sequence ID" value="XM_022820404.1"/>
</dbReference>
<name>W0TG24_KLUMD</name>
<sequence>MIVYQDLKPKDKSYQKQVGTGNGVGKELRDTSKGPQLSRKWVLPPKSVRRVDLEGSGQASVSKSGVMSVPVPVSGGTGSDKDSGSYNGIGVGSGSGSGGGNGVTYAEKRRKQNREAQRAYRERKASKMQELQQAIDFWKRKCESLQHESNVWKSRYESAVLESRNVSQAYESRLASYMRENSELRAKSSAIATDTTSSAAAAAAAVQGLDTPVTISHNTSPAITSGLNIEVQYDKNGNPTGIPSSSDASTGLSKDSPAGHTSGKSCTICADGSCICDELELSGSSTSPGPTSFQDPLLQFTIDNWKPIKPVSIQAKRAGSVTPAGSTLPQFKRLRTTPVGNVQPVGNVPPVGNMVTEDCGFCSESSTCVCREAANETACKQEPGSCSACQADSNSRKFCQNVVRWARGVSPGGQTEVEGEASGSIASASSSSISSASSNEYIPINDAFQRIKKHMKNSSNLSPNTINYDALALKGRKVQLKSVMDIINDMNKNFI</sequence>
<dbReference type="KEGG" id="kmx:KLMA_50410"/>
<feature type="coiled-coil region" evidence="5">
    <location>
        <begin position="121"/>
        <end position="187"/>
    </location>
</feature>
<evidence type="ECO:0000313" key="8">
    <source>
        <dbReference type="EMBL" id="BAO41064.1"/>
    </source>
</evidence>
<dbReference type="VEuPathDB" id="FungiDB:KLMA_50410"/>
<keyword evidence="3" id="KW-0804">Transcription</keyword>
<evidence type="ECO:0000256" key="4">
    <source>
        <dbReference type="ARBA" id="ARBA00023242"/>
    </source>
</evidence>
<evidence type="ECO:0000256" key="2">
    <source>
        <dbReference type="ARBA" id="ARBA00023015"/>
    </source>
</evidence>
<feature type="compositionally biased region" description="Polar residues" evidence="6">
    <location>
        <begin position="235"/>
        <end position="253"/>
    </location>
</feature>
<accession>W0TG24</accession>
<feature type="domain" description="BZIP" evidence="7">
    <location>
        <begin position="108"/>
        <end position="123"/>
    </location>
</feature>
<dbReference type="EMBL" id="AP012217">
    <property type="protein sequence ID" value="BAO41064.1"/>
    <property type="molecule type" value="Genomic_DNA"/>
</dbReference>
<feature type="compositionally biased region" description="Low complexity" evidence="6">
    <location>
        <begin position="60"/>
        <end position="74"/>
    </location>
</feature>
<dbReference type="InterPro" id="IPR050936">
    <property type="entry name" value="AP-1-like"/>
</dbReference>
<dbReference type="CDD" id="cd14688">
    <property type="entry name" value="bZIP_YAP"/>
    <property type="match status" value="1"/>
</dbReference>
<dbReference type="InterPro" id="IPR004827">
    <property type="entry name" value="bZIP"/>
</dbReference>
<evidence type="ECO:0000256" key="6">
    <source>
        <dbReference type="SAM" id="MobiDB-lite"/>
    </source>
</evidence>
<dbReference type="PANTHER" id="PTHR40621">
    <property type="entry name" value="TRANSCRIPTION FACTOR KAPC-RELATED"/>
    <property type="match status" value="1"/>
</dbReference>
<feature type="region of interest" description="Disordered" evidence="6">
    <location>
        <begin position="1"/>
        <end position="38"/>
    </location>
</feature>
<dbReference type="GO" id="GO:0001228">
    <property type="term" value="F:DNA-binding transcription activator activity, RNA polymerase II-specific"/>
    <property type="evidence" value="ECO:0007669"/>
    <property type="project" value="TreeGrafter"/>
</dbReference>
<dbReference type="OrthoDB" id="2285533at2759"/>
<keyword evidence="2" id="KW-0805">Transcription regulation</keyword>
<keyword evidence="4" id="KW-0539">Nucleus</keyword>
<dbReference type="PANTHER" id="PTHR40621:SF7">
    <property type="entry name" value="BZIP DOMAIN-CONTAINING PROTEIN"/>
    <property type="match status" value="1"/>
</dbReference>
<evidence type="ECO:0000256" key="1">
    <source>
        <dbReference type="ARBA" id="ARBA00004123"/>
    </source>
</evidence>
<dbReference type="GO" id="GO:0000976">
    <property type="term" value="F:transcription cis-regulatory region binding"/>
    <property type="evidence" value="ECO:0007669"/>
    <property type="project" value="InterPro"/>
</dbReference>
<proteinExistence type="predicted"/>
<organism evidence="8 9">
    <name type="scientific">Kluyveromyces marxianus (strain DMKU3-1042 / BCC 29191 / NBRC 104275)</name>
    <name type="common">Yeast</name>
    <name type="synonym">Candida kefyr</name>
    <dbReference type="NCBI Taxonomy" id="1003335"/>
    <lineage>
        <taxon>Eukaryota</taxon>
        <taxon>Fungi</taxon>
        <taxon>Dikarya</taxon>
        <taxon>Ascomycota</taxon>
        <taxon>Saccharomycotina</taxon>
        <taxon>Saccharomycetes</taxon>
        <taxon>Saccharomycetales</taxon>
        <taxon>Saccharomycetaceae</taxon>
        <taxon>Kluyveromyces</taxon>
    </lineage>
</organism>
<dbReference type="SMR" id="W0TG24"/>
<evidence type="ECO:0000256" key="5">
    <source>
        <dbReference type="SAM" id="Coils"/>
    </source>
</evidence>